<accession>A0ABS2SQA4</accession>
<keyword evidence="1" id="KW-0472">Membrane</keyword>
<dbReference type="Pfam" id="PF07907">
    <property type="entry name" value="YibE_F"/>
    <property type="match status" value="1"/>
</dbReference>
<dbReference type="PANTHER" id="PTHR41771:SF1">
    <property type="entry name" value="MEMBRANE PROTEIN"/>
    <property type="match status" value="1"/>
</dbReference>
<gene>
    <name evidence="2" type="ORF">JOC54_000422</name>
</gene>
<sequence>MGIGLFLQKRALFISVLVVLCLASLLFVWNNHSFYERSIAKVVETELISEEEVVDTFQNEDVLYEQRLLGEILNGDYEGRQIELTNSFSASGGFDLEFREGNELFVSVYADSVEEDVLNGTINDVKRDHYLVAVGWLFLFVLVAVGNRQGLYSALSLGVNGLILFFALDVYMQTSNSWLLPIAGVSAVLFTIVTLLLVNGANRKTYTAILVTLIVTAITMLLAFLVIRAFDGEGLRFEEMQFLTRPYELVFLAGLLIGSLGAVMDVAITMSASVFGMFEEDKKIDMKTLKQSGLEIGRDVMGTMTNIMFFAYVSGSIPALLLYFRNHSPLDFMLSMNLSLEIARALVGGIGIVLAIPIGLYVSLFFVKRKKVTE</sequence>
<feature type="transmembrane region" description="Helical" evidence="1">
    <location>
        <begin position="344"/>
        <end position="367"/>
    </location>
</feature>
<keyword evidence="3" id="KW-1185">Reference proteome</keyword>
<comment type="caution">
    <text evidence="2">The sequence shown here is derived from an EMBL/GenBank/DDBJ whole genome shotgun (WGS) entry which is preliminary data.</text>
</comment>
<feature type="transmembrane region" description="Helical" evidence="1">
    <location>
        <begin position="178"/>
        <end position="198"/>
    </location>
</feature>
<organism evidence="2 3">
    <name type="scientific">Shouchella xiaoxiensis</name>
    <dbReference type="NCBI Taxonomy" id="766895"/>
    <lineage>
        <taxon>Bacteria</taxon>
        <taxon>Bacillati</taxon>
        <taxon>Bacillota</taxon>
        <taxon>Bacilli</taxon>
        <taxon>Bacillales</taxon>
        <taxon>Bacillaceae</taxon>
        <taxon>Shouchella</taxon>
    </lineage>
</organism>
<feature type="transmembrane region" description="Helical" evidence="1">
    <location>
        <begin position="205"/>
        <end position="230"/>
    </location>
</feature>
<evidence type="ECO:0000313" key="3">
    <source>
        <dbReference type="Proteomes" id="UP001179280"/>
    </source>
</evidence>
<feature type="transmembrane region" description="Helical" evidence="1">
    <location>
        <begin position="152"/>
        <end position="172"/>
    </location>
</feature>
<feature type="transmembrane region" description="Helical" evidence="1">
    <location>
        <begin position="129"/>
        <end position="145"/>
    </location>
</feature>
<feature type="transmembrane region" description="Helical" evidence="1">
    <location>
        <begin position="250"/>
        <end position="278"/>
    </location>
</feature>
<dbReference type="PANTHER" id="PTHR41771">
    <property type="entry name" value="MEMBRANE PROTEIN-RELATED"/>
    <property type="match status" value="1"/>
</dbReference>
<keyword evidence="1" id="KW-1133">Transmembrane helix</keyword>
<name>A0ABS2SQA4_9BACI</name>
<evidence type="ECO:0000313" key="2">
    <source>
        <dbReference type="EMBL" id="MBM7837191.1"/>
    </source>
</evidence>
<keyword evidence="1" id="KW-0812">Transmembrane</keyword>
<dbReference type="Proteomes" id="UP001179280">
    <property type="component" value="Unassembled WGS sequence"/>
</dbReference>
<reference evidence="2" key="1">
    <citation type="submission" date="2021-01" db="EMBL/GenBank/DDBJ databases">
        <title>Genomic Encyclopedia of Type Strains, Phase IV (KMG-IV): sequencing the most valuable type-strain genomes for metagenomic binning, comparative biology and taxonomic classification.</title>
        <authorList>
            <person name="Goeker M."/>
        </authorList>
    </citation>
    <scope>NUCLEOTIDE SEQUENCE</scope>
    <source>
        <strain evidence="2">DSM 21943</strain>
    </source>
</reference>
<feature type="transmembrane region" description="Helical" evidence="1">
    <location>
        <begin position="299"/>
        <end position="324"/>
    </location>
</feature>
<feature type="transmembrane region" description="Helical" evidence="1">
    <location>
        <begin position="12"/>
        <end position="29"/>
    </location>
</feature>
<dbReference type="InterPro" id="IPR012507">
    <property type="entry name" value="YibE_F"/>
</dbReference>
<evidence type="ECO:0000256" key="1">
    <source>
        <dbReference type="SAM" id="Phobius"/>
    </source>
</evidence>
<dbReference type="EMBL" id="JAFBCV010000001">
    <property type="protein sequence ID" value="MBM7837191.1"/>
    <property type="molecule type" value="Genomic_DNA"/>
</dbReference>
<proteinExistence type="predicted"/>
<protein>
    <submittedName>
        <fullName evidence="2">Membrane protein</fullName>
    </submittedName>
</protein>
<dbReference type="RefSeq" id="WP_204464063.1">
    <property type="nucleotide sequence ID" value="NZ_JAFBCV010000001.1"/>
</dbReference>